<evidence type="ECO:0000313" key="13">
    <source>
        <dbReference type="Proteomes" id="UP000224563"/>
    </source>
</evidence>
<dbReference type="GO" id="GO:0005524">
    <property type="term" value="F:ATP binding"/>
    <property type="evidence" value="ECO:0007669"/>
    <property type="project" value="UniProtKB-KW"/>
</dbReference>
<evidence type="ECO:0000256" key="6">
    <source>
        <dbReference type="ARBA" id="ARBA00022840"/>
    </source>
</evidence>
<dbReference type="PROSITE" id="PS00211">
    <property type="entry name" value="ABC_TRANSPORTER_1"/>
    <property type="match status" value="1"/>
</dbReference>
<evidence type="ECO:0000256" key="1">
    <source>
        <dbReference type="ARBA" id="ARBA00004429"/>
    </source>
</evidence>
<evidence type="ECO:0000256" key="9">
    <source>
        <dbReference type="ARBA" id="ARBA00038388"/>
    </source>
</evidence>
<dbReference type="Pfam" id="PF00005">
    <property type="entry name" value="ABC_tran"/>
    <property type="match status" value="1"/>
</dbReference>
<evidence type="ECO:0000256" key="5">
    <source>
        <dbReference type="ARBA" id="ARBA00022741"/>
    </source>
</evidence>
<dbReference type="GO" id="GO:0005886">
    <property type="term" value="C:plasma membrane"/>
    <property type="evidence" value="ECO:0007669"/>
    <property type="project" value="UniProtKB-SubCell"/>
</dbReference>
<evidence type="ECO:0000256" key="7">
    <source>
        <dbReference type="ARBA" id="ARBA00022989"/>
    </source>
</evidence>
<dbReference type="PROSITE" id="PS50893">
    <property type="entry name" value="ABC_TRANSPORTER_2"/>
    <property type="match status" value="1"/>
</dbReference>
<dbReference type="InterPro" id="IPR003838">
    <property type="entry name" value="ABC3_permease_C"/>
</dbReference>
<keyword evidence="6" id="KW-0067">ATP-binding</keyword>
<comment type="similarity">
    <text evidence="9">Belongs to the ABC transporter superfamily. Macrolide exporter (TC 3.A.1.122) family.</text>
</comment>
<evidence type="ECO:0000256" key="3">
    <source>
        <dbReference type="ARBA" id="ARBA00022475"/>
    </source>
</evidence>
<proteinExistence type="inferred from homology"/>
<dbReference type="InterPro" id="IPR003439">
    <property type="entry name" value="ABC_transporter-like_ATP-bd"/>
</dbReference>
<evidence type="ECO:0000256" key="10">
    <source>
        <dbReference type="SAM" id="Phobius"/>
    </source>
</evidence>
<accession>A0A2G3E5M7</accession>
<keyword evidence="13" id="KW-1185">Reference proteome</keyword>
<keyword evidence="2" id="KW-0813">Transport</keyword>
<dbReference type="CDD" id="cd03255">
    <property type="entry name" value="ABC_MJ0796_LolCDE_FtsE"/>
    <property type="match status" value="1"/>
</dbReference>
<keyword evidence="8 10" id="KW-0472">Membrane</keyword>
<evidence type="ECO:0000313" key="12">
    <source>
        <dbReference type="EMBL" id="PHU38470.1"/>
    </source>
</evidence>
<feature type="transmembrane region" description="Helical" evidence="10">
    <location>
        <begin position="886"/>
        <end position="906"/>
    </location>
</feature>
<evidence type="ECO:0000256" key="2">
    <source>
        <dbReference type="ARBA" id="ARBA00022448"/>
    </source>
</evidence>
<dbReference type="SMART" id="SM00382">
    <property type="entry name" value="AAA"/>
    <property type="match status" value="1"/>
</dbReference>
<comment type="subcellular location">
    <subcellularLocation>
        <location evidence="1">Cell inner membrane</location>
        <topology evidence="1">Multi-pass membrane protein</topology>
    </subcellularLocation>
</comment>
<evidence type="ECO:0000259" key="11">
    <source>
        <dbReference type="PROSITE" id="PS50893"/>
    </source>
</evidence>
<keyword evidence="4 10" id="KW-0812">Transmembrane</keyword>
<dbReference type="RefSeq" id="WP_099385545.1">
    <property type="nucleotide sequence ID" value="NZ_JANSWH010000051.1"/>
</dbReference>
<dbReference type="PANTHER" id="PTHR42798">
    <property type="entry name" value="LIPOPROTEIN-RELEASING SYSTEM ATP-BINDING PROTEIN LOLD"/>
    <property type="match status" value="1"/>
</dbReference>
<dbReference type="InterPro" id="IPR017871">
    <property type="entry name" value="ABC_transporter-like_CS"/>
</dbReference>
<dbReference type="InterPro" id="IPR027417">
    <property type="entry name" value="P-loop_NTPase"/>
</dbReference>
<keyword evidence="5" id="KW-0547">Nucleotide-binding</keyword>
<reference evidence="12 13" key="2">
    <citation type="submission" date="2017-10" db="EMBL/GenBank/DDBJ databases">
        <authorList>
            <person name="Banno H."/>
            <person name="Chua N.-H."/>
        </authorList>
    </citation>
    <scope>NUCLEOTIDE SEQUENCE [LARGE SCALE GENOMIC DNA]</scope>
    <source>
        <strain evidence="12 13">JK623</strain>
    </source>
</reference>
<dbReference type="SUPFAM" id="SSF52540">
    <property type="entry name" value="P-loop containing nucleoside triphosphate hydrolases"/>
    <property type="match status" value="1"/>
</dbReference>
<evidence type="ECO:0000256" key="4">
    <source>
        <dbReference type="ARBA" id="ARBA00022692"/>
    </source>
</evidence>
<dbReference type="GO" id="GO:0016887">
    <property type="term" value="F:ATP hydrolysis activity"/>
    <property type="evidence" value="ECO:0007669"/>
    <property type="project" value="InterPro"/>
</dbReference>
<dbReference type="AlphaFoldDB" id="A0A2G3E5M7"/>
<gene>
    <name evidence="12" type="ORF">CSX02_02735</name>
</gene>
<dbReference type="EMBL" id="PDYG01000008">
    <property type="protein sequence ID" value="PHU38470.1"/>
    <property type="molecule type" value="Genomic_DNA"/>
</dbReference>
<comment type="caution">
    <text evidence="12">The sequence shown here is derived from an EMBL/GenBank/DDBJ whole genome shotgun (WGS) entry which is preliminary data.</text>
</comment>
<dbReference type="PANTHER" id="PTHR42798:SF6">
    <property type="entry name" value="CELL DIVISION ATP-BINDING PROTEIN FTSE"/>
    <property type="match status" value="1"/>
</dbReference>
<dbReference type="Gene3D" id="3.40.50.300">
    <property type="entry name" value="P-loop containing nucleotide triphosphate hydrolases"/>
    <property type="match status" value="1"/>
</dbReference>
<evidence type="ECO:0000256" key="8">
    <source>
        <dbReference type="ARBA" id="ARBA00023136"/>
    </source>
</evidence>
<dbReference type="InterPro" id="IPR017911">
    <property type="entry name" value="MacB-like_ATP-bd"/>
</dbReference>
<dbReference type="Proteomes" id="UP000224563">
    <property type="component" value="Unassembled WGS sequence"/>
</dbReference>
<feature type="transmembrane region" description="Helical" evidence="10">
    <location>
        <begin position="793"/>
        <end position="819"/>
    </location>
</feature>
<sequence length="923" mass="103399">MLEVRNLTKVYKPKKGVPVLAVDHVNLRFPDKGMVFLLGKSGSGKSTMLNLLGGLDIYDDGEIIIKGKSSKNFKQKDFDSYRNTYLGFIFQEYNILEEFNVGANIALALQLQSQKVTDEKINQILEQVDLAGYGNRKPNELSGGQKQRVAIARALVKDPEIIMADEPTGALDSVTGKQVLDTLKKLSRDKLVIVVSHDREFAEHYADRIIEMSDGHVISDMEYFGEEVDASNEGLTFGSDSILVAPQYHLTQADLDAINEWLEVKGNGGTIAVGNQSDSYVLRSCTPTDESRIIPQIAGAFRLIKSKLPMRNAFKIGASGLKHKKFRLVITILLSCVAYGLFGLADTLASYDHINTCTKSIMDSDINYATFQKAQFYKYNGLMEGIWDSSDSALKDEDFEKIEKNTGIKVVGAYVPQTWETNDPYGNSVNTFQTQYDTGYEFTKTDYHIYAYGFSGYATLDQEMLDASGFHLIAGRLADGSKDEMVISSYIAQTFMLAGYREYQENEESTTRYETIKEPADMVGKTIRIDGVDMEIVGVVDTGFDLDRYKSLTEENKGLNSMDLILQTALNGELQKARELSFLQMIMVGDGYIQKVQERNSKICKIKPEYFISYHKGEEYDFYPDTLIRLDQIDQSKVIWLGEPKKSLSKNEIILTQDCLEQAAEMKGIGLEELLKDPIELNYQLGKSERVGEGWEEETEFEDTVQVVGYLPYESTSFYEGVVLDDQSFEKLAYSEKGKYTFAIGAMPKSASDVKKIVKYAYTGKGGVRYTLQNSVTYELDGLDEVFKALSKIFVRVGIFFAIFASVMMATFISSSIAYKKQEIGILRAIGARGSDVFRIFFSESFVIAMINFVLSTTGVFIATLLVNRLARRSTGLLVTILNFDLRQVGLLFLVSIAVAALASFLPVNHNARKRPIDAIRNR</sequence>
<keyword evidence="3" id="KW-1003">Cell membrane</keyword>
<dbReference type="Pfam" id="PF02687">
    <property type="entry name" value="FtsX"/>
    <property type="match status" value="1"/>
</dbReference>
<feature type="domain" description="ABC transporter" evidence="11">
    <location>
        <begin position="2"/>
        <end position="239"/>
    </location>
</feature>
<protein>
    <recommendedName>
        <fullName evidence="11">ABC transporter domain-containing protein</fullName>
    </recommendedName>
</protein>
<keyword evidence="7 10" id="KW-1133">Transmembrane helix</keyword>
<reference evidence="12 13" key="1">
    <citation type="submission" date="2017-10" db="EMBL/GenBank/DDBJ databases">
        <title>Resolving the taxonomy of Roseburia spp., Eubacterium rectale and Agathobacter spp. through phylogenomic analysis.</title>
        <authorList>
            <person name="Sheridan P.O."/>
            <person name="Walker A.W."/>
            <person name="Duncan S.H."/>
            <person name="Scott K.P."/>
            <person name="Toole P.W.O."/>
            <person name="Luis P."/>
            <person name="Flint H.J."/>
        </authorList>
    </citation>
    <scope>NUCLEOTIDE SEQUENCE [LARGE SCALE GENOMIC DNA]</scope>
    <source>
        <strain evidence="12 13">JK623</strain>
    </source>
</reference>
<dbReference type="InterPro" id="IPR003593">
    <property type="entry name" value="AAA+_ATPase"/>
</dbReference>
<organism evidence="12 13">
    <name type="scientific">Agathobacter ruminis</name>
    <dbReference type="NCBI Taxonomy" id="1712665"/>
    <lineage>
        <taxon>Bacteria</taxon>
        <taxon>Bacillati</taxon>
        <taxon>Bacillota</taxon>
        <taxon>Clostridia</taxon>
        <taxon>Lachnospirales</taxon>
        <taxon>Lachnospiraceae</taxon>
        <taxon>Agathobacter</taxon>
    </lineage>
</organism>
<feature type="transmembrane region" description="Helical" evidence="10">
    <location>
        <begin position="840"/>
        <end position="866"/>
    </location>
</feature>
<name>A0A2G3E5M7_9FIRM</name>